<feature type="compositionally biased region" description="Gly residues" evidence="1">
    <location>
        <begin position="111"/>
        <end position="125"/>
    </location>
</feature>
<reference evidence="2 3" key="1">
    <citation type="submission" date="2018-10" db="EMBL/GenBank/DDBJ databases">
        <title>A high-quality apple genome assembly.</title>
        <authorList>
            <person name="Hu J."/>
        </authorList>
    </citation>
    <scope>NUCLEOTIDE SEQUENCE [LARGE SCALE GENOMIC DNA]</scope>
    <source>
        <strain evidence="3">cv. HFTH1</strain>
        <tissue evidence="2">Young leaf</tissue>
    </source>
</reference>
<comment type="caution">
    <text evidence="2">The sequence shown here is derived from an EMBL/GenBank/DDBJ whole genome shotgun (WGS) entry which is preliminary data.</text>
</comment>
<name>A0A498JZD2_MALDO</name>
<evidence type="ECO:0000313" key="2">
    <source>
        <dbReference type="EMBL" id="RXI01269.1"/>
    </source>
</evidence>
<sequence length="205" mass="22399">MRQFSLESIGGVAGRGGQTGTGTADGQTSVPRQLPSLDSAKIDVDDQSVEPVEELEKKRSEEFQKILEVSKEERDRVQRMQVVDRAAAAIAAARAILEDKNNKLRTEAGDRGGSGGGSGGGGDGTIGARQEEFPRTKKLEFDILHMFWMLMGLLFHGDRIISNCKISSIHSLRSKTELTIMWISFLDVGGRCNIVILDVLLKLNL</sequence>
<evidence type="ECO:0000256" key="1">
    <source>
        <dbReference type="SAM" id="MobiDB-lite"/>
    </source>
</evidence>
<evidence type="ECO:0000313" key="3">
    <source>
        <dbReference type="Proteomes" id="UP000290289"/>
    </source>
</evidence>
<gene>
    <name evidence="2" type="ORF">DVH24_001503</name>
</gene>
<dbReference type="EMBL" id="RDQH01000330">
    <property type="protein sequence ID" value="RXI01269.1"/>
    <property type="molecule type" value="Genomic_DNA"/>
</dbReference>
<accession>A0A498JZD2</accession>
<organism evidence="2 3">
    <name type="scientific">Malus domestica</name>
    <name type="common">Apple</name>
    <name type="synonym">Pyrus malus</name>
    <dbReference type="NCBI Taxonomy" id="3750"/>
    <lineage>
        <taxon>Eukaryota</taxon>
        <taxon>Viridiplantae</taxon>
        <taxon>Streptophyta</taxon>
        <taxon>Embryophyta</taxon>
        <taxon>Tracheophyta</taxon>
        <taxon>Spermatophyta</taxon>
        <taxon>Magnoliopsida</taxon>
        <taxon>eudicotyledons</taxon>
        <taxon>Gunneridae</taxon>
        <taxon>Pentapetalae</taxon>
        <taxon>rosids</taxon>
        <taxon>fabids</taxon>
        <taxon>Rosales</taxon>
        <taxon>Rosaceae</taxon>
        <taxon>Amygdaloideae</taxon>
        <taxon>Maleae</taxon>
        <taxon>Malus</taxon>
    </lineage>
</organism>
<dbReference type="Proteomes" id="UP000290289">
    <property type="component" value="Chromosome 4"/>
</dbReference>
<feature type="region of interest" description="Disordered" evidence="1">
    <location>
        <begin position="103"/>
        <end position="129"/>
    </location>
</feature>
<keyword evidence="3" id="KW-1185">Reference proteome</keyword>
<protein>
    <submittedName>
        <fullName evidence="2">Uncharacterized protein</fullName>
    </submittedName>
</protein>
<feature type="region of interest" description="Disordered" evidence="1">
    <location>
        <begin position="1"/>
        <end position="57"/>
    </location>
</feature>
<feature type="compositionally biased region" description="Gly residues" evidence="1">
    <location>
        <begin position="11"/>
        <end position="20"/>
    </location>
</feature>
<dbReference type="AlphaFoldDB" id="A0A498JZD2"/>
<proteinExistence type="predicted"/>